<organism evidence="1 2">
    <name type="scientific">Camellia lanceoleosa</name>
    <dbReference type="NCBI Taxonomy" id="1840588"/>
    <lineage>
        <taxon>Eukaryota</taxon>
        <taxon>Viridiplantae</taxon>
        <taxon>Streptophyta</taxon>
        <taxon>Embryophyta</taxon>
        <taxon>Tracheophyta</taxon>
        <taxon>Spermatophyta</taxon>
        <taxon>Magnoliopsida</taxon>
        <taxon>eudicotyledons</taxon>
        <taxon>Gunneridae</taxon>
        <taxon>Pentapetalae</taxon>
        <taxon>asterids</taxon>
        <taxon>Ericales</taxon>
        <taxon>Theaceae</taxon>
        <taxon>Camellia</taxon>
    </lineage>
</organism>
<proteinExistence type="predicted"/>
<evidence type="ECO:0000313" key="1">
    <source>
        <dbReference type="EMBL" id="KAI8014304.1"/>
    </source>
</evidence>
<dbReference type="EMBL" id="CM045761">
    <property type="protein sequence ID" value="KAI8014304.1"/>
    <property type="molecule type" value="Genomic_DNA"/>
</dbReference>
<dbReference type="Proteomes" id="UP001060215">
    <property type="component" value="Chromosome 4"/>
</dbReference>
<sequence>MGYLRISVEMMWKCHADMSVVCALPCLLGFLPLFSPPITDRIDEQLGANFPEMDREENHQATKTTAYMARARGINKSAYDLPGRSFITFHVQIKTPAHKL</sequence>
<keyword evidence="2" id="KW-1185">Reference proteome</keyword>
<protein>
    <submittedName>
        <fullName evidence="1">Uncharacterized protein</fullName>
    </submittedName>
</protein>
<comment type="caution">
    <text evidence="1">The sequence shown here is derived from an EMBL/GenBank/DDBJ whole genome shotgun (WGS) entry which is preliminary data.</text>
</comment>
<reference evidence="1 2" key="1">
    <citation type="journal article" date="2022" name="Plant J.">
        <title>Chromosome-level genome of Camellia lanceoleosa provides a valuable resource for understanding genome evolution and self-incompatibility.</title>
        <authorList>
            <person name="Gong W."/>
            <person name="Xiao S."/>
            <person name="Wang L."/>
            <person name="Liao Z."/>
            <person name="Chang Y."/>
            <person name="Mo W."/>
            <person name="Hu G."/>
            <person name="Li W."/>
            <person name="Zhao G."/>
            <person name="Zhu H."/>
            <person name="Hu X."/>
            <person name="Ji K."/>
            <person name="Xiang X."/>
            <person name="Song Q."/>
            <person name="Yuan D."/>
            <person name="Jin S."/>
            <person name="Zhang L."/>
        </authorList>
    </citation>
    <scope>NUCLEOTIDE SEQUENCE [LARGE SCALE GENOMIC DNA]</scope>
    <source>
        <strain evidence="1">SQ_2022a</strain>
    </source>
</reference>
<gene>
    <name evidence="1" type="ORF">LOK49_LG05G03830</name>
</gene>
<name>A0ACC0HNJ4_9ERIC</name>
<evidence type="ECO:0000313" key="2">
    <source>
        <dbReference type="Proteomes" id="UP001060215"/>
    </source>
</evidence>
<accession>A0ACC0HNJ4</accession>